<dbReference type="Proteomes" id="UP000230069">
    <property type="component" value="Unassembled WGS sequence"/>
</dbReference>
<dbReference type="Pfam" id="PF02475">
    <property type="entry name" value="TRM5-TYW2_MTfase"/>
    <property type="match status" value="1"/>
</dbReference>
<keyword evidence="2 10" id="KW-0963">Cytoplasm</keyword>
<dbReference type="PANTHER" id="PTHR23245:SF43">
    <property type="entry name" value="TRNA (GUANINE(37)-N1)-METHYLTRANSFERASE 2"/>
    <property type="match status" value="1"/>
</dbReference>
<dbReference type="GO" id="GO:0052906">
    <property type="term" value="F:tRNA (guanine(37)-N1)-methyltransferase activity"/>
    <property type="evidence" value="ECO:0007669"/>
    <property type="project" value="UniProtKB-UniRule"/>
</dbReference>
<comment type="function">
    <text evidence="10">Specifically methylates the N1 position of guanosine-37 in various cytoplasmic and mitochondrial tRNAs. Methylation is not dependent on the nature of the nucleoside 5' of the target nucleoside. This is the first step in the biosynthesis of wybutosine (yW), a modified base adjacent to the anticodon of tRNAs and required for accurate decoding.</text>
</comment>
<dbReference type="FunFam" id="3.30.300.110:FF:000001">
    <property type="entry name" value="tRNA (guanine(37)-N1)-methyltransferase"/>
    <property type="match status" value="1"/>
</dbReference>
<keyword evidence="13" id="KW-1185">Reference proteome</keyword>
<evidence type="ECO:0000259" key="11">
    <source>
        <dbReference type="PROSITE" id="PS51684"/>
    </source>
</evidence>
<evidence type="ECO:0000256" key="10">
    <source>
        <dbReference type="HAMAP-Rule" id="MF_03152"/>
    </source>
</evidence>
<comment type="similarity">
    <text evidence="10">Belongs to the TRM5 / TYW2 family.</text>
</comment>
<dbReference type="EMBL" id="KZ305045">
    <property type="protein sequence ID" value="PIA38471.1"/>
    <property type="molecule type" value="Genomic_DNA"/>
</dbReference>
<name>A0A2G5D4N2_AQUCA</name>
<comment type="subcellular location">
    <subcellularLocation>
        <location evidence="10">Mitochondrion matrix</location>
    </subcellularLocation>
    <subcellularLocation>
        <location evidence="10">Nucleus</location>
    </subcellularLocation>
    <subcellularLocation>
        <location evidence="10">Cytoplasm</location>
    </subcellularLocation>
    <text evidence="10">Predominantly in the mitochondria and in the nucleus.</text>
</comment>
<feature type="domain" description="SAM-dependent methyltransferase TRM5/TYW2-type" evidence="11">
    <location>
        <begin position="335"/>
        <end position="597"/>
    </location>
</feature>
<evidence type="ECO:0000256" key="5">
    <source>
        <dbReference type="ARBA" id="ARBA00022691"/>
    </source>
</evidence>
<dbReference type="OrthoDB" id="408788at2759"/>
<dbReference type="STRING" id="218851.A0A2G5D4N2"/>
<dbReference type="EMBL" id="KZ305045">
    <property type="protein sequence ID" value="PIA38469.1"/>
    <property type="molecule type" value="Genomic_DNA"/>
</dbReference>
<dbReference type="PROSITE" id="PS51684">
    <property type="entry name" value="SAM_MT_TRM5_TYW2"/>
    <property type="match status" value="1"/>
</dbReference>
<dbReference type="HAMAP" id="MF_03152">
    <property type="entry name" value="TRM5"/>
    <property type="match status" value="1"/>
</dbReference>
<dbReference type="FunFam" id="3.40.50.150:FF:000225">
    <property type="entry name" value="tRNA (guanine(37)-N1)-methyltransferase"/>
    <property type="match status" value="1"/>
</dbReference>
<dbReference type="Gene3D" id="3.40.50.150">
    <property type="entry name" value="Vaccinia Virus protein VP39"/>
    <property type="match status" value="1"/>
</dbReference>
<dbReference type="FunCoup" id="A0A2G5D4N2">
    <property type="interactions" value="307"/>
</dbReference>
<evidence type="ECO:0000313" key="13">
    <source>
        <dbReference type="Proteomes" id="UP000230069"/>
    </source>
</evidence>
<comment type="catalytic activity">
    <reaction evidence="9 10">
        <text>guanosine(37) in tRNA + S-adenosyl-L-methionine = N(1)-methylguanosine(37) in tRNA + S-adenosyl-L-homocysteine + H(+)</text>
        <dbReference type="Rhea" id="RHEA:36899"/>
        <dbReference type="Rhea" id="RHEA-COMP:10145"/>
        <dbReference type="Rhea" id="RHEA-COMP:10147"/>
        <dbReference type="ChEBI" id="CHEBI:15378"/>
        <dbReference type="ChEBI" id="CHEBI:57856"/>
        <dbReference type="ChEBI" id="CHEBI:59789"/>
        <dbReference type="ChEBI" id="CHEBI:73542"/>
        <dbReference type="ChEBI" id="CHEBI:74269"/>
        <dbReference type="EC" id="2.1.1.228"/>
    </reaction>
</comment>
<reference evidence="12 13" key="1">
    <citation type="submission" date="2017-09" db="EMBL/GenBank/DDBJ databases">
        <title>WGS assembly of Aquilegia coerulea Goldsmith.</title>
        <authorList>
            <person name="Hodges S."/>
            <person name="Kramer E."/>
            <person name="Nordborg M."/>
            <person name="Tomkins J."/>
            <person name="Borevitz J."/>
            <person name="Derieg N."/>
            <person name="Yan J."/>
            <person name="Mihaltcheva S."/>
            <person name="Hayes R.D."/>
            <person name="Rokhsar D."/>
        </authorList>
    </citation>
    <scope>NUCLEOTIDE SEQUENCE [LARGE SCALE GENOMIC DNA]</scope>
    <source>
        <strain evidence="13">cv. Goldsmith</strain>
    </source>
</reference>
<dbReference type="InterPro" id="IPR030382">
    <property type="entry name" value="MeTrfase_TRM5/TYW2"/>
</dbReference>
<evidence type="ECO:0000313" key="12">
    <source>
        <dbReference type="EMBL" id="PIA38471.1"/>
    </source>
</evidence>
<keyword evidence="6 10" id="KW-0819">tRNA processing</keyword>
<evidence type="ECO:0000256" key="3">
    <source>
        <dbReference type="ARBA" id="ARBA00022603"/>
    </source>
</evidence>
<feature type="binding site" evidence="10">
    <location>
        <position position="514"/>
    </location>
    <ligand>
        <name>S-adenosyl-L-methionine</name>
        <dbReference type="ChEBI" id="CHEBI:59789"/>
    </ligand>
</feature>
<dbReference type="GO" id="GO:0005759">
    <property type="term" value="C:mitochondrial matrix"/>
    <property type="evidence" value="ECO:0007669"/>
    <property type="project" value="UniProtKB-SubCell"/>
</dbReference>
<keyword evidence="3 10" id="KW-0489">Methyltransferase</keyword>
<organism evidence="12 13">
    <name type="scientific">Aquilegia coerulea</name>
    <name type="common">Rocky mountain columbine</name>
    <dbReference type="NCBI Taxonomy" id="218851"/>
    <lineage>
        <taxon>Eukaryota</taxon>
        <taxon>Viridiplantae</taxon>
        <taxon>Streptophyta</taxon>
        <taxon>Embryophyta</taxon>
        <taxon>Tracheophyta</taxon>
        <taxon>Spermatophyta</taxon>
        <taxon>Magnoliopsida</taxon>
        <taxon>Ranunculales</taxon>
        <taxon>Ranunculaceae</taxon>
        <taxon>Thalictroideae</taxon>
        <taxon>Aquilegia</taxon>
    </lineage>
</organism>
<dbReference type="GO" id="GO:0005634">
    <property type="term" value="C:nucleus"/>
    <property type="evidence" value="ECO:0007669"/>
    <property type="project" value="UniProtKB-SubCell"/>
</dbReference>
<evidence type="ECO:0000256" key="7">
    <source>
        <dbReference type="ARBA" id="ARBA00023128"/>
    </source>
</evidence>
<feature type="binding site" evidence="10">
    <location>
        <position position="425"/>
    </location>
    <ligand>
        <name>S-adenosyl-L-methionine</name>
        <dbReference type="ChEBI" id="CHEBI:59789"/>
    </ligand>
</feature>
<dbReference type="InterPro" id="IPR025792">
    <property type="entry name" value="tRNA_Gua_MeTrfase_euk"/>
</dbReference>
<keyword evidence="5 10" id="KW-0949">S-adenosyl-L-methionine</keyword>
<evidence type="ECO:0000256" key="2">
    <source>
        <dbReference type="ARBA" id="ARBA00022490"/>
    </source>
</evidence>
<dbReference type="GO" id="GO:0070901">
    <property type="term" value="P:mitochondrial tRNA methylation"/>
    <property type="evidence" value="ECO:0007669"/>
    <property type="project" value="UniProtKB-ARBA"/>
</dbReference>
<keyword evidence="8 10" id="KW-0539">Nucleus</keyword>
<comment type="similarity">
    <text evidence="1">Belongs to the class I-like SAM-binding methyltransferase superfamily. TRM5/TYW2 family.</text>
</comment>
<protein>
    <recommendedName>
        <fullName evidence="10">tRNA (guanine(37)-N1)-methyltransferase</fullName>
        <ecNumber evidence="10">2.1.1.228</ecNumber>
    </recommendedName>
    <alternativeName>
        <fullName evidence="10">M1G-methyltransferase</fullName>
    </alternativeName>
    <alternativeName>
        <fullName evidence="10">tRNA [GM37] methyltransferase</fullName>
    </alternativeName>
    <alternativeName>
        <fullName evidence="10">tRNA methyltransferase 5 homolog</fullName>
    </alternativeName>
</protein>
<dbReference type="CDD" id="cd02440">
    <property type="entry name" value="AdoMet_MTases"/>
    <property type="match status" value="1"/>
</dbReference>
<dbReference type="Pfam" id="PF25133">
    <property type="entry name" value="TYW2_N_2"/>
    <property type="match status" value="1"/>
</dbReference>
<dbReference type="GO" id="GO:0002939">
    <property type="term" value="P:tRNA N1-guanine methylation"/>
    <property type="evidence" value="ECO:0007669"/>
    <property type="project" value="TreeGrafter"/>
</dbReference>
<evidence type="ECO:0000256" key="9">
    <source>
        <dbReference type="ARBA" id="ARBA00047783"/>
    </source>
</evidence>
<dbReference type="SUPFAM" id="SSF53335">
    <property type="entry name" value="S-adenosyl-L-methionine-dependent methyltransferases"/>
    <property type="match status" value="1"/>
</dbReference>
<dbReference type="InterPro" id="IPR029063">
    <property type="entry name" value="SAM-dependent_MTases_sf"/>
</dbReference>
<evidence type="ECO:0000256" key="8">
    <source>
        <dbReference type="ARBA" id="ARBA00023242"/>
    </source>
</evidence>
<dbReference type="Gene3D" id="3.30.300.110">
    <property type="entry name" value="Met-10+ protein-like domains"/>
    <property type="match status" value="1"/>
</dbReference>
<gene>
    <name evidence="12" type="ORF">AQUCO_02800291v1</name>
</gene>
<feature type="binding site" evidence="10">
    <location>
        <begin position="463"/>
        <end position="464"/>
    </location>
    <ligand>
        <name>S-adenosyl-L-methionine</name>
        <dbReference type="ChEBI" id="CHEBI:59789"/>
    </ligand>
</feature>
<feature type="binding site" evidence="10">
    <location>
        <begin position="491"/>
        <end position="492"/>
    </location>
    <ligand>
        <name>S-adenosyl-L-methionine</name>
        <dbReference type="ChEBI" id="CHEBI:59789"/>
    </ligand>
</feature>
<comment type="subunit">
    <text evidence="10">Monomer.</text>
</comment>
<evidence type="ECO:0000256" key="1">
    <source>
        <dbReference type="ARBA" id="ARBA00009775"/>
    </source>
</evidence>
<proteinExistence type="inferred from homology"/>
<evidence type="ECO:0000256" key="4">
    <source>
        <dbReference type="ARBA" id="ARBA00022679"/>
    </source>
</evidence>
<evidence type="ECO:0000256" key="6">
    <source>
        <dbReference type="ARBA" id="ARBA00022694"/>
    </source>
</evidence>
<dbReference type="EC" id="2.1.1.228" evidence="10"/>
<keyword evidence="7 10" id="KW-0496">Mitochondrion</keyword>
<dbReference type="AlphaFoldDB" id="A0A2G5D4N2"/>
<sequence>MVTKLVFRFHPPLFVIFTANRILRKRLLTKYSLIRSSSTKSSTINLSINRDYCYGPSLDKGKKPYQFSHQQDELSQVSSVFIDDGEEDTLFDKERFSRVYDIAAIRVPAEDCFALENQLRGHLLNWPRIRNIARVSGDEMEDGFKMMLGEKVPEGDEDKNFDALNRRIYGKTEGDGETLSPVLYRDKLVKSFNTRGFVKFRNLAKISRPKKNKKMVIEGDEFDREKRIGKNGISVVEVVGDRDNDGDDMTGLLGDEFKGGRWRGSTRLLLLDEQYANKDVRELPEAIKVLFSGDGKHRRSCELVKCRLTLFYNYWQMNDILEALLPNGIIVPTAFEIVGHIAHLNLRDEHLPYKNMIAQVVLDKHKPKIKTVVNKIESIQNDYRTMQLEVLAGNHSLATMVIENGFRFHVDIGKVYWNSRLATERQRLVNRFTNADIVCDVFSGVGPLAIAAAKKVKHVYANDLNPSAMEYLERNCVLNKLERKITVYNMDGRRFIDAIFTSQKTRCITQVVMNLPNDAAEFLDAFRGIFKNRPRATGIPMPMINVYGFSKAEDPEFDFHQRIRTALLEFAIEVEMHRVRVVAPGKWMLCASFVLPESVAYANQS</sequence>
<dbReference type="PANTHER" id="PTHR23245">
    <property type="entry name" value="TRNA METHYLTRANSFERASE"/>
    <property type="match status" value="1"/>
</dbReference>
<keyword evidence="4 10" id="KW-0808">Transferase</keyword>
<dbReference type="InterPro" id="IPR056744">
    <property type="entry name" value="TRM5/TYW2-like_N"/>
</dbReference>
<dbReference type="InterPro" id="IPR056743">
    <property type="entry name" value="TRM5-TYW2-like_MTfase"/>
</dbReference>
<accession>A0A2G5D4N2</accession>